<proteinExistence type="predicted"/>
<comment type="caution">
    <text evidence="1">The sequence shown here is derived from an EMBL/GenBank/DDBJ whole genome shotgun (WGS) entry which is preliminary data.</text>
</comment>
<evidence type="ECO:0000313" key="1">
    <source>
        <dbReference type="EMBL" id="KKM97955.1"/>
    </source>
</evidence>
<dbReference type="AlphaFoldDB" id="A0A0F9PAE3"/>
<sequence>MDDLSYPIPPAPSGYKEPAIITEKTELTVWNKFYCGKLPPCGGNDDASLYISEEVIVRRPRGSEYDYFVGIFFIYYKDHGEPELSIGNWSECECESDSYSYRINPLCEIDGEIVVNPKFKELEWALIPR</sequence>
<name>A0A0F9PAE3_9ZZZZ</name>
<dbReference type="EMBL" id="LAZR01005686">
    <property type="protein sequence ID" value="KKM97955.1"/>
    <property type="molecule type" value="Genomic_DNA"/>
</dbReference>
<gene>
    <name evidence="1" type="ORF">LCGC14_1162850</name>
</gene>
<protein>
    <submittedName>
        <fullName evidence="1">Uncharacterized protein</fullName>
    </submittedName>
</protein>
<reference evidence="1" key="1">
    <citation type="journal article" date="2015" name="Nature">
        <title>Complex archaea that bridge the gap between prokaryotes and eukaryotes.</title>
        <authorList>
            <person name="Spang A."/>
            <person name="Saw J.H."/>
            <person name="Jorgensen S.L."/>
            <person name="Zaremba-Niedzwiedzka K."/>
            <person name="Martijn J."/>
            <person name="Lind A.E."/>
            <person name="van Eijk R."/>
            <person name="Schleper C."/>
            <person name="Guy L."/>
            <person name="Ettema T.J."/>
        </authorList>
    </citation>
    <scope>NUCLEOTIDE SEQUENCE</scope>
</reference>
<accession>A0A0F9PAE3</accession>
<organism evidence="1">
    <name type="scientific">marine sediment metagenome</name>
    <dbReference type="NCBI Taxonomy" id="412755"/>
    <lineage>
        <taxon>unclassified sequences</taxon>
        <taxon>metagenomes</taxon>
        <taxon>ecological metagenomes</taxon>
    </lineage>
</organism>